<dbReference type="AlphaFoldDB" id="A0A9W9HLE6"/>
<dbReference type="Proteomes" id="UP001147746">
    <property type="component" value="Unassembled WGS sequence"/>
</dbReference>
<proteinExistence type="predicted"/>
<feature type="region of interest" description="Disordered" evidence="1">
    <location>
        <begin position="276"/>
        <end position="298"/>
    </location>
</feature>
<feature type="region of interest" description="Disordered" evidence="1">
    <location>
        <begin position="1"/>
        <end position="28"/>
    </location>
</feature>
<dbReference type="PANTHER" id="PTHR38887">
    <property type="entry name" value="CHROMOSOME 21, WHOLE GENOME SHOTGUN SEQUENCE"/>
    <property type="match status" value="1"/>
</dbReference>
<dbReference type="PANTHER" id="PTHR38887:SF1">
    <property type="entry name" value="RAS MODIFICATION PROTEIN ERF4"/>
    <property type="match status" value="1"/>
</dbReference>
<evidence type="ECO:0000256" key="1">
    <source>
        <dbReference type="SAM" id="MobiDB-lite"/>
    </source>
</evidence>
<accession>A0A9W9HLE6</accession>
<gene>
    <name evidence="2" type="ORF">N7476_003701</name>
</gene>
<reference evidence="2" key="1">
    <citation type="submission" date="2022-12" db="EMBL/GenBank/DDBJ databases">
        <authorList>
            <person name="Petersen C."/>
        </authorList>
    </citation>
    <scope>NUCLEOTIDE SEQUENCE</scope>
    <source>
        <strain evidence="2">IBT 21472</strain>
    </source>
</reference>
<feature type="compositionally biased region" description="Polar residues" evidence="1">
    <location>
        <begin position="218"/>
        <end position="230"/>
    </location>
</feature>
<protein>
    <submittedName>
        <fullName evidence="2">Uncharacterized protein</fullName>
    </submittedName>
</protein>
<sequence>MASDSTSFVNHEDFLEPHKSTDLDEEDGTPIDTAAEVEADTAITSFIESNSRIPVAPSYGQIACPVVVPQRRPGNKERGFMKAYAPILFQYDITQEHFHDFIKALNKAVQASKWIAAVQIAAFGASFVPNQISMGTTAAVQIVSAVAAKAQIRWKVNTFIDKANRELFCPRGLYCMIVTYNPLAQQQQKEISTSISRPSASGASGSSRSKWPGKVTKNLRNPFSATTEGEQNLPSEIAPLIFSDNEDEKVQMKMKEKPWDKLNDYFDKRARARYASESNRDALSSAPESKFKNRFLDPNHPASNGGLLGLISGGHLTRDPKKIMEDTKSSYQQQERLIYEQQDSQLELLRSQFQAMGFSEKQQSDYIASYEQQFQLQRDQLKAQIKGTEMMHRKILRNVLYLMVVNLPTEEEVEAARMATNTDEEDNGSQRSFVTMVNVQ</sequence>
<comment type="caution">
    <text evidence="2">The sequence shown here is derived from an EMBL/GenBank/DDBJ whole genome shotgun (WGS) entry which is preliminary data.</text>
</comment>
<keyword evidence="3" id="KW-1185">Reference proteome</keyword>
<feature type="compositionally biased region" description="Low complexity" evidence="1">
    <location>
        <begin position="191"/>
        <end position="209"/>
    </location>
</feature>
<feature type="region of interest" description="Disordered" evidence="1">
    <location>
        <begin position="190"/>
        <end position="230"/>
    </location>
</feature>
<dbReference type="EMBL" id="JAPZBO010000002">
    <property type="protein sequence ID" value="KAJ5325101.1"/>
    <property type="molecule type" value="Genomic_DNA"/>
</dbReference>
<evidence type="ECO:0000313" key="2">
    <source>
        <dbReference type="EMBL" id="KAJ5325101.1"/>
    </source>
</evidence>
<dbReference type="InterPro" id="IPR053221">
    <property type="entry name" value="Burnettramic_acid_biosynth"/>
</dbReference>
<name>A0A9W9HLE6_9EURO</name>
<evidence type="ECO:0000313" key="3">
    <source>
        <dbReference type="Proteomes" id="UP001147746"/>
    </source>
</evidence>
<feature type="compositionally biased region" description="Basic and acidic residues" evidence="1">
    <location>
        <begin position="10"/>
        <end position="22"/>
    </location>
</feature>
<reference evidence="2" key="2">
    <citation type="journal article" date="2023" name="IMA Fungus">
        <title>Comparative genomic study of the Penicillium genus elucidates a diverse pangenome and 15 lateral gene transfer events.</title>
        <authorList>
            <person name="Petersen C."/>
            <person name="Sorensen T."/>
            <person name="Nielsen M.R."/>
            <person name="Sondergaard T.E."/>
            <person name="Sorensen J.L."/>
            <person name="Fitzpatrick D.A."/>
            <person name="Frisvad J.C."/>
            <person name="Nielsen K.L."/>
        </authorList>
    </citation>
    <scope>NUCLEOTIDE SEQUENCE</scope>
    <source>
        <strain evidence="2">IBT 21472</strain>
    </source>
</reference>
<organism evidence="2 3">
    <name type="scientific">Penicillium atrosanguineum</name>
    <dbReference type="NCBI Taxonomy" id="1132637"/>
    <lineage>
        <taxon>Eukaryota</taxon>
        <taxon>Fungi</taxon>
        <taxon>Dikarya</taxon>
        <taxon>Ascomycota</taxon>
        <taxon>Pezizomycotina</taxon>
        <taxon>Eurotiomycetes</taxon>
        <taxon>Eurotiomycetidae</taxon>
        <taxon>Eurotiales</taxon>
        <taxon>Aspergillaceae</taxon>
        <taxon>Penicillium</taxon>
    </lineage>
</organism>